<dbReference type="RefSeq" id="WP_011330446.1">
    <property type="nucleotide sequence ID" value="NC_007484.1"/>
</dbReference>
<dbReference type="InterPro" id="IPR019110">
    <property type="entry name" value="Uncharacterised_RAQPRD"/>
</dbReference>
<evidence type="ECO:0008006" key="4">
    <source>
        <dbReference type="Google" id="ProtNLM"/>
    </source>
</evidence>
<gene>
    <name evidence="2" type="ordered locus">Noc_0682</name>
</gene>
<dbReference type="EMBL" id="CP000127">
    <property type="protein sequence ID" value="ABA57201.1"/>
    <property type="molecule type" value="Genomic_DNA"/>
</dbReference>
<dbReference type="InParanoid" id="Q3JD95"/>
<dbReference type="HOGENOM" id="CLU_155310_0_1_6"/>
<dbReference type="Pfam" id="PF09686">
    <property type="entry name" value="Plasmid_RAQPRD"/>
    <property type="match status" value="1"/>
</dbReference>
<dbReference type="KEGG" id="noc:Noc_0682"/>
<proteinExistence type="predicted"/>
<dbReference type="Proteomes" id="UP000006838">
    <property type="component" value="Chromosome"/>
</dbReference>
<accession>Q3JD95</accession>
<keyword evidence="3" id="KW-1185">Reference proteome</keyword>
<sequence length="100" mass="11701">MKRQFWPLTFLILALSVAPAAFADADAEREVLAKIIHELNALDPLIKRTEANADQDSHIRLRYDWLHQDLKQIRDGIQSHINFPRAQPRSFLPLRGDYRR</sequence>
<evidence type="ECO:0000313" key="3">
    <source>
        <dbReference type="Proteomes" id="UP000006838"/>
    </source>
</evidence>
<organism evidence="2 3">
    <name type="scientific">Nitrosococcus oceani (strain ATCC 19707 / BCRC 17464 / JCM 30415 / NCIMB 11848 / C-107)</name>
    <dbReference type="NCBI Taxonomy" id="323261"/>
    <lineage>
        <taxon>Bacteria</taxon>
        <taxon>Pseudomonadati</taxon>
        <taxon>Pseudomonadota</taxon>
        <taxon>Gammaproteobacteria</taxon>
        <taxon>Chromatiales</taxon>
        <taxon>Chromatiaceae</taxon>
        <taxon>Nitrosococcus</taxon>
    </lineage>
</organism>
<keyword evidence="1" id="KW-0732">Signal</keyword>
<evidence type="ECO:0000313" key="2">
    <source>
        <dbReference type="EMBL" id="ABA57201.1"/>
    </source>
</evidence>
<evidence type="ECO:0000256" key="1">
    <source>
        <dbReference type="SAM" id="SignalP"/>
    </source>
</evidence>
<name>Q3JD95_NITOC</name>
<feature type="chain" id="PRO_5004226355" description="Conjugal transfer protein" evidence="1">
    <location>
        <begin position="24"/>
        <end position="100"/>
    </location>
</feature>
<dbReference type="NCBIfam" id="TIGR01690">
    <property type="entry name" value="ICE_RAQPRD"/>
    <property type="match status" value="1"/>
</dbReference>
<reference evidence="3" key="1">
    <citation type="journal article" date="2006" name="Appl. Environ. Microbiol.">
        <title>Complete genome sequence of the marine, chemolithoautotrophic, ammonia-oxidizing bacterium Nitrosococcus oceani ATCC 19707.</title>
        <authorList>
            <person name="Klotz M.G."/>
            <person name="Arp D.J."/>
            <person name="Chain P.S.G."/>
            <person name="El-Sheikh A.F."/>
            <person name="Hauser L.J."/>
            <person name="Hommes N.G."/>
            <person name="Larimer F.W."/>
            <person name="Malfatti S.A."/>
            <person name="Norton J.M."/>
            <person name="Poret-Peterson A.T."/>
            <person name="Vergez L.M."/>
            <person name="Ward B.B."/>
        </authorList>
    </citation>
    <scope>NUCLEOTIDE SEQUENCE [LARGE SCALE GENOMIC DNA]</scope>
    <source>
        <strain evidence="3">ATCC 19707 / BCRC 17464 / NCIMB 11848 / C-107</strain>
    </source>
</reference>
<protein>
    <recommendedName>
        <fullName evidence="4">Conjugal transfer protein</fullName>
    </recommendedName>
</protein>
<dbReference type="AlphaFoldDB" id="Q3JD95"/>
<dbReference type="STRING" id="323261.Noc_0682"/>
<dbReference type="eggNOG" id="ENOG50328J6">
    <property type="taxonomic scope" value="Bacteria"/>
</dbReference>
<feature type="signal peptide" evidence="1">
    <location>
        <begin position="1"/>
        <end position="23"/>
    </location>
</feature>